<sequence length="565" mass="62931">MHPAYATGGPVAVMYLRVSTKEQAEKGGTEEGYSIPAQREANLRKAESLGATVIEEFVDAGESARKADRPQLMKMIEYVAAHQVNYCIVHKVDRLARNRADDVAIHLALRDAGVTLVSASENIDETPSGMLLHGIMSSIAEFYSRNLATETVKGLSQKAAQGGTTNRAPIGYLNVGVRDERGRENRTVVLDEERAPLVRWAFEQFASGRWTLSQMQRELEARGLTTPPTPKRASKPLGKTSVQRMLTNPYYRGMVRFKGAVYPGSHEALVPKEVWYQVQNVLESHISAADATQLHAHYLKGTIYCGACGSRFIIVNANNGKGKIYPYFVCNGRHSKKTGCTRQAILIEDVERMVEKYYETIQISADLRQSLAGMIHAEFDRLLASDSGELEALAKERASLEEERLVVLRAHYSGAISLELLKEEQMRIEARLDDIKGRLSAHHDEYAAARANLDDCLALLANISLIYSRCDNQNRRLCNQAFFRKIFIDEDREVKVEYQPSYEALCDVQSQANALNWAATAKKKDEVQTFSRVETLVEGLNLAHMGWPTGLEPATPATTTRCSTS</sequence>
<keyword evidence="9" id="KW-1185">Reference proteome</keyword>
<protein>
    <submittedName>
        <fullName evidence="8">Recombinase</fullName>
    </submittedName>
</protein>
<dbReference type="InterPro" id="IPR006119">
    <property type="entry name" value="Resolv_N"/>
</dbReference>
<dbReference type="InterPro" id="IPR025827">
    <property type="entry name" value="Zn_ribbon_recom_dom"/>
</dbReference>
<feature type="domain" description="Resolvase/invertase-type recombinase catalytic" evidence="6">
    <location>
        <begin position="11"/>
        <end position="162"/>
    </location>
</feature>
<accession>A0ABQ2MYW9</accession>
<evidence type="ECO:0000256" key="5">
    <source>
        <dbReference type="SAM" id="Coils"/>
    </source>
</evidence>
<dbReference type="InterPro" id="IPR006118">
    <property type="entry name" value="Recombinase_CS"/>
</dbReference>
<keyword evidence="3" id="KW-0233">DNA recombination</keyword>
<dbReference type="InterPro" id="IPR036162">
    <property type="entry name" value="Resolvase-like_N_sf"/>
</dbReference>
<dbReference type="PROSITE" id="PS51737">
    <property type="entry name" value="RECOMBINASE_DNA_BIND"/>
    <property type="match status" value="1"/>
</dbReference>
<dbReference type="EMBL" id="BMMQ01000002">
    <property type="protein sequence ID" value="GGO61628.1"/>
    <property type="molecule type" value="Genomic_DNA"/>
</dbReference>
<dbReference type="Proteomes" id="UP000638043">
    <property type="component" value="Unassembled WGS sequence"/>
</dbReference>
<feature type="coiled-coil region" evidence="5">
    <location>
        <begin position="383"/>
        <end position="438"/>
    </location>
</feature>
<proteinExistence type="predicted"/>
<evidence type="ECO:0000259" key="7">
    <source>
        <dbReference type="PROSITE" id="PS51737"/>
    </source>
</evidence>
<evidence type="ECO:0000256" key="1">
    <source>
        <dbReference type="ARBA" id="ARBA00022908"/>
    </source>
</evidence>
<dbReference type="PANTHER" id="PTHR30461:SF23">
    <property type="entry name" value="DNA RECOMBINASE-RELATED"/>
    <property type="match status" value="1"/>
</dbReference>
<feature type="active site" description="O-(5'-phospho-DNA)-serine intermediate" evidence="4">
    <location>
        <position position="19"/>
    </location>
</feature>
<organism evidence="8 9">
    <name type="scientific">Microbacterium nanhaiense</name>
    <dbReference type="NCBI Taxonomy" id="1301026"/>
    <lineage>
        <taxon>Bacteria</taxon>
        <taxon>Bacillati</taxon>
        <taxon>Actinomycetota</taxon>
        <taxon>Actinomycetes</taxon>
        <taxon>Micrococcales</taxon>
        <taxon>Microbacteriaceae</taxon>
        <taxon>Microbacterium</taxon>
    </lineage>
</organism>
<dbReference type="SMART" id="SM00857">
    <property type="entry name" value="Resolvase"/>
    <property type="match status" value="1"/>
</dbReference>
<dbReference type="Pfam" id="PF00239">
    <property type="entry name" value="Resolvase"/>
    <property type="match status" value="1"/>
</dbReference>
<reference evidence="9" key="1">
    <citation type="journal article" date="2019" name="Int. J. Syst. Evol. Microbiol.">
        <title>The Global Catalogue of Microorganisms (GCM) 10K type strain sequencing project: providing services to taxonomists for standard genome sequencing and annotation.</title>
        <authorList>
            <consortium name="The Broad Institute Genomics Platform"/>
            <consortium name="The Broad Institute Genome Sequencing Center for Infectious Disease"/>
            <person name="Wu L."/>
            <person name="Ma J."/>
        </authorList>
    </citation>
    <scope>NUCLEOTIDE SEQUENCE [LARGE SCALE GENOMIC DNA]</scope>
    <source>
        <strain evidence="9">CGMCC 4.7181</strain>
    </source>
</reference>
<dbReference type="Pfam" id="PF13408">
    <property type="entry name" value="Zn_ribbon_recom"/>
    <property type="match status" value="1"/>
</dbReference>
<name>A0ABQ2MYW9_9MICO</name>
<feature type="domain" description="Recombinase" evidence="7">
    <location>
        <begin position="169"/>
        <end position="288"/>
    </location>
</feature>
<dbReference type="SUPFAM" id="SSF53041">
    <property type="entry name" value="Resolvase-like"/>
    <property type="match status" value="1"/>
</dbReference>
<keyword evidence="2" id="KW-0238">DNA-binding</keyword>
<dbReference type="PROSITE" id="PS51736">
    <property type="entry name" value="RECOMBINASES_3"/>
    <property type="match status" value="1"/>
</dbReference>
<keyword evidence="5" id="KW-0175">Coiled coil</keyword>
<comment type="caution">
    <text evidence="8">The sequence shown here is derived from an EMBL/GenBank/DDBJ whole genome shotgun (WGS) entry which is preliminary data.</text>
</comment>
<evidence type="ECO:0000256" key="4">
    <source>
        <dbReference type="PROSITE-ProRule" id="PRU10137"/>
    </source>
</evidence>
<dbReference type="InterPro" id="IPR050639">
    <property type="entry name" value="SSR_resolvase"/>
</dbReference>
<dbReference type="Pfam" id="PF07508">
    <property type="entry name" value="Recombinase"/>
    <property type="match status" value="1"/>
</dbReference>
<evidence type="ECO:0000256" key="3">
    <source>
        <dbReference type="ARBA" id="ARBA00023172"/>
    </source>
</evidence>
<dbReference type="Gene3D" id="3.90.1750.20">
    <property type="entry name" value="Putative Large Serine Recombinase, Chain B, Domain 2"/>
    <property type="match status" value="1"/>
</dbReference>
<dbReference type="Gene3D" id="3.40.50.1390">
    <property type="entry name" value="Resolvase, N-terminal catalytic domain"/>
    <property type="match status" value="1"/>
</dbReference>
<dbReference type="CDD" id="cd00338">
    <property type="entry name" value="Ser_Recombinase"/>
    <property type="match status" value="1"/>
</dbReference>
<evidence type="ECO:0000313" key="9">
    <source>
        <dbReference type="Proteomes" id="UP000638043"/>
    </source>
</evidence>
<gene>
    <name evidence="8" type="ORF">GCM10010910_09890</name>
</gene>
<evidence type="ECO:0000256" key="2">
    <source>
        <dbReference type="ARBA" id="ARBA00023125"/>
    </source>
</evidence>
<dbReference type="PROSITE" id="PS00397">
    <property type="entry name" value="RECOMBINASES_1"/>
    <property type="match status" value="1"/>
</dbReference>
<dbReference type="InterPro" id="IPR038109">
    <property type="entry name" value="DNA_bind_recomb_sf"/>
</dbReference>
<dbReference type="PANTHER" id="PTHR30461">
    <property type="entry name" value="DNA-INVERTASE FROM LAMBDOID PROPHAGE"/>
    <property type="match status" value="1"/>
</dbReference>
<evidence type="ECO:0000313" key="8">
    <source>
        <dbReference type="EMBL" id="GGO61628.1"/>
    </source>
</evidence>
<dbReference type="InterPro" id="IPR011109">
    <property type="entry name" value="DNA_bind_recombinase_dom"/>
</dbReference>
<keyword evidence="1" id="KW-0229">DNA integration</keyword>
<evidence type="ECO:0000259" key="6">
    <source>
        <dbReference type="PROSITE" id="PS51736"/>
    </source>
</evidence>